<proteinExistence type="inferred from homology"/>
<evidence type="ECO:0000256" key="1">
    <source>
        <dbReference type="ARBA" id="ARBA00005495"/>
    </source>
</evidence>
<dbReference type="GeneID" id="24413126"/>
<dbReference type="PANTHER" id="PTHR33337:SF40">
    <property type="entry name" value="CENP-V_GFA DOMAIN-CONTAINING PROTEIN-RELATED"/>
    <property type="match status" value="1"/>
</dbReference>
<dbReference type="RefSeq" id="XP_008096511.1">
    <property type="nucleotide sequence ID" value="XM_008098320.1"/>
</dbReference>
<dbReference type="GO" id="GO:0046872">
    <property type="term" value="F:metal ion binding"/>
    <property type="evidence" value="ECO:0007669"/>
    <property type="project" value="UniProtKB-KW"/>
</dbReference>
<protein>
    <submittedName>
        <fullName evidence="7">Glutathione-dependent formaldehyde-activating enzyme</fullName>
    </submittedName>
</protein>
<reference evidence="8" key="1">
    <citation type="journal article" date="2012" name="Nat. Genet.">
        <title>Lifestyle transitions in plant pathogenic Colletotrichum fungi deciphered by genome and transcriptome analyses.</title>
        <authorList>
            <person name="O'Connell R.J."/>
            <person name="Thon M.R."/>
            <person name="Hacquard S."/>
            <person name="Amyotte S.G."/>
            <person name="Kleemann J."/>
            <person name="Torres M.F."/>
            <person name="Damm U."/>
            <person name="Buiate E.A."/>
            <person name="Epstein L."/>
            <person name="Alkan N."/>
            <person name="Altmueller J."/>
            <person name="Alvarado-Balderrama L."/>
            <person name="Bauser C.A."/>
            <person name="Becker C."/>
            <person name="Birren B.W."/>
            <person name="Chen Z."/>
            <person name="Choi J."/>
            <person name="Crouch J.A."/>
            <person name="Duvick J.P."/>
            <person name="Farman M.A."/>
            <person name="Gan P."/>
            <person name="Heiman D."/>
            <person name="Henrissat B."/>
            <person name="Howard R.J."/>
            <person name="Kabbage M."/>
            <person name="Koch C."/>
            <person name="Kracher B."/>
            <person name="Kubo Y."/>
            <person name="Law A.D."/>
            <person name="Lebrun M.-H."/>
            <person name="Lee Y.-H."/>
            <person name="Miyara I."/>
            <person name="Moore N."/>
            <person name="Neumann U."/>
            <person name="Nordstroem K."/>
            <person name="Panaccione D.G."/>
            <person name="Panstruga R."/>
            <person name="Place M."/>
            <person name="Proctor R.H."/>
            <person name="Prusky D."/>
            <person name="Rech G."/>
            <person name="Reinhardt R."/>
            <person name="Rollins J.A."/>
            <person name="Rounsley S."/>
            <person name="Schardl C.L."/>
            <person name="Schwartz D.C."/>
            <person name="Shenoy N."/>
            <person name="Shirasu K."/>
            <person name="Sikhakolli U.R."/>
            <person name="Stueber K."/>
            <person name="Sukno S.A."/>
            <person name="Sweigard J.A."/>
            <person name="Takano Y."/>
            <person name="Takahara H."/>
            <person name="Trail F."/>
            <person name="van der Does H.C."/>
            <person name="Voll L.M."/>
            <person name="Will I."/>
            <person name="Young S."/>
            <person name="Zeng Q."/>
            <person name="Zhang J."/>
            <person name="Zhou S."/>
            <person name="Dickman M.B."/>
            <person name="Schulze-Lefert P."/>
            <person name="Ver Loren van Themaat E."/>
            <person name="Ma L.-J."/>
            <person name="Vaillancourt L.J."/>
        </authorList>
    </citation>
    <scope>NUCLEOTIDE SEQUENCE [LARGE SCALE GENOMIC DNA]</scope>
    <source>
        <strain evidence="8">M1.001 / M2 / FGSC 10212</strain>
    </source>
</reference>
<feature type="domain" description="CENP-V/GFA" evidence="6">
    <location>
        <begin position="24"/>
        <end position="153"/>
    </location>
</feature>
<feature type="region of interest" description="Disordered" evidence="5">
    <location>
        <begin position="168"/>
        <end position="187"/>
    </location>
</feature>
<dbReference type="PROSITE" id="PS51891">
    <property type="entry name" value="CENP_V_GFA"/>
    <property type="match status" value="1"/>
</dbReference>
<evidence type="ECO:0000313" key="8">
    <source>
        <dbReference type="Proteomes" id="UP000008782"/>
    </source>
</evidence>
<dbReference type="GO" id="GO:0016846">
    <property type="term" value="F:carbon-sulfur lyase activity"/>
    <property type="evidence" value="ECO:0007669"/>
    <property type="project" value="InterPro"/>
</dbReference>
<evidence type="ECO:0000259" key="6">
    <source>
        <dbReference type="PROSITE" id="PS51891"/>
    </source>
</evidence>
<dbReference type="Pfam" id="PF04828">
    <property type="entry name" value="GFA"/>
    <property type="match status" value="1"/>
</dbReference>
<comment type="similarity">
    <text evidence="1">Belongs to the Gfa family.</text>
</comment>
<dbReference type="Proteomes" id="UP000008782">
    <property type="component" value="Unassembled WGS sequence"/>
</dbReference>
<dbReference type="STRING" id="645133.E3QNK4"/>
<dbReference type="SUPFAM" id="SSF51316">
    <property type="entry name" value="Mss4-like"/>
    <property type="match status" value="1"/>
</dbReference>
<dbReference type="InterPro" id="IPR006913">
    <property type="entry name" value="CENP-V/GFA"/>
</dbReference>
<accession>E3QNK4</accession>
<name>E3QNK4_COLGM</name>
<organism evidence="8">
    <name type="scientific">Colletotrichum graminicola (strain M1.001 / M2 / FGSC 10212)</name>
    <name type="common">Maize anthracnose fungus</name>
    <name type="synonym">Glomerella graminicola</name>
    <dbReference type="NCBI Taxonomy" id="645133"/>
    <lineage>
        <taxon>Eukaryota</taxon>
        <taxon>Fungi</taxon>
        <taxon>Dikarya</taxon>
        <taxon>Ascomycota</taxon>
        <taxon>Pezizomycotina</taxon>
        <taxon>Sordariomycetes</taxon>
        <taxon>Hypocreomycetidae</taxon>
        <taxon>Glomerellales</taxon>
        <taxon>Glomerellaceae</taxon>
        <taxon>Colletotrichum</taxon>
        <taxon>Colletotrichum graminicola species complex</taxon>
    </lineage>
</organism>
<keyword evidence="3" id="KW-0862">Zinc</keyword>
<dbReference type="PANTHER" id="PTHR33337">
    <property type="entry name" value="GFA DOMAIN-CONTAINING PROTEIN"/>
    <property type="match status" value="1"/>
</dbReference>
<keyword evidence="8" id="KW-1185">Reference proteome</keyword>
<evidence type="ECO:0000256" key="2">
    <source>
        <dbReference type="ARBA" id="ARBA00022723"/>
    </source>
</evidence>
<dbReference type="InterPro" id="IPR011057">
    <property type="entry name" value="Mss4-like_sf"/>
</dbReference>
<keyword evidence="2" id="KW-0479">Metal-binding</keyword>
<dbReference type="EMBL" id="GG697362">
    <property type="protein sequence ID" value="EFQ32491.1"/>
    <property type="molecule type" value="Genomic_DNA"/>
</dbReference>
<dbReference type="VEuPathDB" id="FungiDB:GLRG_07761"/>
<evidence type="ECO:0000313" key="7">
    <source>
        <dbReference type="EMBL" id="EFQ32491.1"/>
    </source>
</evidence>
<dbReference type="HOGENOM" id="CLU_095045_0_0_1"/>
<evidence type="ECO:0000256" key="5">
    <source>
        <dbReference type="SAM" id="MobiDB-lite"/>
    </source>
</evidence>
<dbReference type="AlphaFoldDB" id="E3QNK4"/>
<sequence length="187" mass="19906">MSTTPKMGIQNMSSAELGPKPKTITGGCLCAALRYTVSFPASHDFASGALTCQCTQCRKQSGALFVAFHHVPWPLRWSSDGGTPTLREYSVTPVAKRGFCDRCSSWLYYRVEGEDEASICVGSLDQEVLVGGPGGGGGFAGALVNGLGGHEWCENEMPGVTDNIPFLKRGTRNQRSGENSAIARAKL</sequence>
<gene>
    <name evidence="7" type="ORF">GLRG_07761</name>
</gene>
<dbReference type="Gene3D" id="3.90.1590.10">
    <property type="entry name" value="glutathione-dependent formaldehyde- activating enzyme (gfa)"/>
    <property type="match status" value="1"/>
</dbReference>
<dbReference type="eggNOG" id="ENOG502SRJS">
    <property type="taxonomic scope" value="Eukaryota"/>
</dbReference>
<keyword evidence="4" id="KW-0456">Lyase</keyword>
<dbReference type="OrthoDB" id="6329284at2759"/>
<evidence type="ECO:0000256" key="4">
    <source>
        <dbReference type="ARBA" id="ARBA00023239"/>
    </source>
</evidence>
<evidence type="ECO:0000256" key="3">
    <source>
        <dbReference type="ARBA" id="ARBA00022833"/>
    </source>
</evidence>